<evidence type="ECO:0000256" key="1">
    <source>
        <dbReference type="ARBA" id="ARBA00007749"/>
    </source>
</evidence>
<dbReference type="Proteomes" id="UP000027238">
    <property type="component" value="Unassembled WGS sequence"/>
</dbReference>
<dbReference type="GO" id="GO:0016787">
    <property type="term" value="F:hydrolase activity"/>
    <property type="evidence" value="ECO:0007669"/>
    <property type="project" value="UniProtKB-KW"/>
</dbReference>
<dbReference type="SMART" id="SM00849">
    <property type="entry name" value="Lactamase_B"/>
    <property type="match status" value="1"/>
</dbReference>
<accession>A0A066X2J0</accession>
<reference evidence="7" key="1">
    <citation type="journal article" date="2014" name="Genome Announc.">
        <title>Draft genome sequence of Colletotrichum sublineola, a destructive pathogen of cultivated sorghum.</title>
        <authorList>
            <person name="Baroncelli R."/>
            <person name="Sanz-Martin J.M."/>
            <person name="Rech G.E."/>
            <person name="Sukno S.A."/>
            <person name="Thon M.R."/>
        </authorList>
    </citation>
    <scope>NUCLEOTIDE SEQUENCE [LARGE SCALE GENOMIC DNA]</scope>
    <source>
        <strain evidence="7">TX430BB</strain>
    </source>
</reference>
<dbReference type="SUPFAM" id="SSF56281">
    <property type="entry name" value="Metallo-hydrolase/oxidoreductase"/>
    <property type="match status" value="1"/>
</dbReference>
<keyword evidence="7" id="KW-1185">Reference proteome</keyword>
<evidence type="ECO:0000256" key="4">
    <source>
        <dbReference type="ARBA" id="ARBA00022833"/>
    </source>
</evidence>
<keyword evidence="4" id="KW-0862">Zinc</keyword>
<dbReference type="InterPro" id="IPR051013">
    <property type="entry name" value="MBL_superfamily_lactonases"/>
</dbReference>
<dbReference type="GO" id="GO:0046872">
    <property type="term" value="F:metal ion binding"/>
    <property type="evidence" value="ECO:0007669"/>
    <property type="project" value="UniProtKB-KW"/>
</dbReference>
<evidence type="ECO:0000259" key="5">
    <source>
        <dbReference type="SMART" id="SM00849"/>
    </source>
</evidence>
<dbReference type="EMBL" id="JMSE01001237">
    <property type="protein sequence ID" value="KDN63363.1"/>
    <property type="molecule type" value="Genomic_DNA"/>
</dbReference>
<comment type="similarity">
    <text evidence="1">Belongs to the metallo-beta-lactamase superfamily.</text>
</comment>
<dbReference type="InterPro" id="IPR001279">
    <property type="entry name" value="Metallo-B-lactamas"/>
</dbReference>
<name>A0A066X2J0_COLSU</name>
<dbReference type="STRING" id="1173701.A0A066X2J0"/>
<evidence type="ECO:0000313" key="7">
    <source>
        <dbReference type="Proteomes" id="UP000027238"/>
    </source>
</evidence>
<dbReference type="OMA" id="DTPGHDH"/>
<dbReference type="HOGENOM" id="CLU_030571_1_0_1"/>
<keyword evidence="3" id="KW-0378">Hydrolase</keyword>
<evidence type="ECO:0000256" key="2">
    <source>
        <dbReference type="ARBA" id="ARBA00022723"/>
    </source>
</evidence>
<sequence>MTNVPESDSVVRVKLIDTTTAMVGTAESFVQPVMPGHKVINFCSLAFLLENEKLGKKALFDLGVRKDYWNLPRAAQQGVLGPDSVIFGMRVEKGIDEVLKDGGVEPESIGKSSWHNSLASCLHSDVGDFCIWSHAHFDHRGDVSVFPKSTTLVTGPGYFSSKGRPGGPDDPQAAIEFEGRLLKEVDFGSGLMVGKFKAQDFFGDGSLYLLEAPGHQPEHICALARTKPSSSSGGATFVFLGGDICHFTGVFRPTEDTPLPEGIPASAIARRLDWSSRAACPCSHFTPHHPNAEDGNSARTTPWYQLPRNGKHPVYTDLDLAADSVSKMRELDVKDNVMVCIAHDASLLDVLPVFNKQPNEDINEWKSEGWKSTTYWSWLNEVSVDGVTPRPPVVEGFWRDGKKWDYAAYLERLN</sequence>
<dbReference type="Gene3D" id="3.60.15.10">
    <property type="entry name" value="Ribonuclease Z/Hydroxyacylglutathione hydrolase-like"/>
    <property type="match status" value="1"/>
</dbReference>
<organism evidence="6 7">
    <name type="scientific">Colletotrichum sublineola</name>
    <name type="common">Sorghum anthracnose fungus</name>
    <dbReference type="NCBI Taxonomy" id="1173701"/>
    <lineage>
        <taxon>Eukaryota</taxon>
        <taxon>Fungi</taxon>
        <taxon>Dikarya</taxon>
        <taxon>Ascomycota</taxon>
        <taxon>Pezizomycotina</taxon>
        <taxon>Sordariomycetes</taxon>
        <taxon>Hypocreomycetidae</taxon>
        <taxon>Glomerellales</taxon>
        <taxon>Glomerellaceae</taxon>
        <taxon>Colletotrichum</taxon>
        <taxon>Colletotrichum graminicola species complex</taxon>
    </lineage>
</organism>
<dbReference type="InterPro" id="IPR036866">
    <property type="entry name" value="RibonucZ/Hydroxyglut_hydro"/>
</dbReference>
<proteinExistence type="inferred from homology"/>
<protein>
    <submittedName>
        <fullName evidence="6">Putative metallo-beta-lactamase superfamily protein</fullName>
    </submittedName>
</protein>
<dbReference type="PANTHER" id="PTHR42978:SF5">
    <property type="entry name" value="METALLO-BETA-LACTAMASE DOMAIN-CONTAINING PROTEIN"/>
    <property type="match status" value="1"/>
</dbReference>
<gene>
    <name evidence="6" type="ORF">CSUB01_11731</name>
</gene>
<keyword evidence="2" id="KW-0479">Metal-binding</keyword>
<evidence type="ECO:0000256" key="3">
    <source>
        <dbReference type="ARBA" id="ARBA00022801"/>
    </source>
</evidence>
<dbReference type="AlphaFoldDB" id="A0A066X2J0"/>
<feature type="domain" description="Metallo-beta-lactamase" evidence="5">
    <location>
        <begin position="43"/>
        <end position="284"/>
    </location>
</feature>
<evidence type="ECO:0000313" key="6">
    <source>
        <dbReference type="EMBL" id="KDN63363.1"/>
    </source>
</evidence>
<comment type="caution">
    <text evidence="6">The sequence shown here is derived from an EMBL/GenBank/DDBJ whole genome shotgun (WGS) entry which is preliminary data.</text>
</comment>
<dbReference type="OrthoDB" id="10250730at2759"/>
<dbReference type="PANTHER" id="PTHR42978">
    <property type="entry name" value="QUORUM-QUENCHING LACTONASE YTNP-RELATED-RELATED"/>
    <property type="match status" value="1"/>
</dbReference>
<dbReference type="eggNOG" id="ENOG502S1A6">
    <property type="taxonomic scope" value="Eukaryota"/>
</dbReference>
<dbReference type="CDD" id="cd07730">
    <property type="entry name" value="metallo-hydrolase-like_MBL-fold"/>
    <property type="match status" value="1"/>
</dbReference>